<reference evidence="5 6" key="1">
    <citation type="submission" date="2023-09" db="EMBL/GenBank/DDBJ databases">
        <title>Genome completion map analysis of the actinomycetes C11-1.</title>
        <authorList>
            <person name="Qin P."/>
            <person name="Guan P."/>
        </authorList>
    </citation>
    <scope>NUCLEOTIDE SEQUENCE [LARGE SCALE GENOMIC DNA]</scope>
    <source>
        <strain evidence="5 6">C11-1</strain>
    </source>
</reference>
<feature type="region of interest" description="Disordered" evidence="3">
    <location>
        <begin position="104"/>
        <end position="210"/>
    </location>
</feature>
<keyword evidence="2" id="KW-0067">ATP-binding</keyword>
<feature type="compositionally biased region" description="Low complexity" evidence="3">
    <location>
        <begin position="963"/>
        <end position="973"/>
    </location>
</feature>
<accession>A0ABY9VXU1</accession>
<feature type="region of interest" description="Disordered" evidence="3">
    <location>
        <begin position="951"/>
        <end position="973"/>
    </location>
</feature>
<evidence type="ECO:0000313" key="5">
    <source>
        <dbReference type="EMBL" id="WNF28350.1"/>
    </source>
</evidence>
<feature type="domain" description="AAA+ ATPase" evidence="4">
    <location>
        <begin position="26"/>
        <end position="431"/>
    </location>
</feature>
<evidence type="ECO:0000259" key="4">
    <source>
        <dbReference type="SMART" id="SM00382"/>
    </source>
</evidence>
<keyword evidence="1" id="KW-0547">Nucleotide-binding</keyword>
<dbReference type="InterPro" id="IPR041664">
    <property type="entry name" value="AAA_16"/>
</dbReference>
<feature type="compositionally biased region" description="Gly residues" evidence="3">
    <location>
        <begin position="127"/>
        <end position="136"/>
    </location>
</feature>
<name>A0ABY9VXU1_9ACTN</name>
<dbReference type="PANTHER" id="PTHR16305:SF35">
    <property type="entry name" value="TRANSCRIPTIONAL ACTIVATOR DOMAIN"/>
    <property type="match status" value="1"/>
</dbReference>
<dbReference type="EMBL" id="CP134500">
    <property type="protein sequence ID" value="WNF28350.1"/>
    <property type="molecule type" value="Genomic_DNA"/>
</dbReference>
<keyword evidence="6" id="KW-1185">Reference proteome</keyword>
<evidence type="ECO:0000313" key="6">
    <source>
        <dbReference type="Proteomes" id="UP001303236"/>
    </source>
</evidence>
<dbReference type="InterPro" id="IPR027417">
    <property type="entry name" value="P-loop_NTPase"/>
</dbReference>
<feature type="compositionally biased region" description="Gly residues" evidence="3">
    <location>
        <begin position="109"/>
        <end position="118"/>
    </location>
</feature>
<dbReference type="Proteomes" id="UP001303236">
    <property type="component" value="Chromosome"/>
</dbReference>
<feature type="region of interest" description="Disordered" evidence="3">
    <location>
        <begin position="527"/>
        <end position="548"/>
    </location>
</feature>
<dbReference type="Pfam" id="PF13191">
    <property type="entry name" value="AAA_16"/>
    <property type="match status" value="1"/>
</dbReference>
<evidence type="ECO:0000256" key="1">
    <source>
        <dbReference type="ARBA" id="ARBA00022741"/>
    </source>
</evidence>
<dbReference type="PANTHER" id="PTHR16305">
    <property type="entry name" value="TESTICULAR SOLUBLE ADENYLYL CYCLASE"/>
    <property type="match status" value="1"/>
</dbReference>
<dbReference type="InterPro" id="IPR003593">
    <property type="entry name" value="AAA+_ATPase"/>
</dbReference>
<evidence type="ECO:0000256" key="2">
    <source>
        <dbReference type="ARBA" id="ARBA00022840"/>
    </source>
</evidence>
<feature type="compositionally biased region" description="Gly residues" evidence="3">
    <location>
        <begin position="187"/>
        <end position="210"/>
    </location>
</feature>
<feature type="region of interest" description="Disordered" evidence="3">
    <location>
        <begin position="1029"/>
        <end position="1067"/>
    </location>
</feature>
<gene>
    <name evidence="5" type="ORF">RI138_16730</name>
</gene>
<sequence length="1243" mass="130388">MTPALFGRDHPAGVLRSEIARATDSHGGLVLVTGEAGIGKTTLVTDAAHEARRRGALVVGGSCWDSDSTPGYWPWVQVLRALRRSATAAEWAAAQEASDGRLGVLLGDPGAGAHGGHGPHSTHGGAEAHGGHGAHGGAESPTYGSAGPHESPAYGSAGAQKSPVSGSAGVHGPEPGAGAGISKVAGLGTGAGPGPGPGTSLGPGAGVGPGTGLGSGAAEGIEAFGLFDAVTTALVTVSQSRPLVVVLDDLHSADPASLRLLEFAAQHAWFERLLLVGTYRDVEVDAPGHPLQPLILPLVSRASATLTLTGLGREEVGALMTVTTGREPTPELVDEVHRRTGGNPFFVEQTARLWHSGSPVSTIPPGVREAVRQRLALLPEPVVSLLTAAAVLGREFRRQVLAVVHGSPVPHVDRLLESAVVARVVAPRPSGQYAFAHDLLRETLYASLGEAEARRRHANAVRALDAHGGLDEAVRPGDLARHAHLAGGELDRDRRIDLLLAAARDASGRLADEEALTHYRRALTVADTADGSQGGSAGSEADAADAGPDHRRTALISLDLAGQLRHAGEETEAQRHLDRAVALARELDEPELLARVAITLYREGALGGREASTGSLLAEAHQRITGKEGQEGLSDDRLAQELAIHIMALARSGSDDEALAFSLWARHDSVWGLGSAVERLGLTDEMTVVGRRTHHQDMELHATSMRWVALLELGDPAFLDQFRAFVRLAERTQLPRFALGIAVDSSLIASLQGRFAEASTALDDDVLDPESNDHVAFGFMGHHLHWALHLLQGHFAEAEEVLTELPGSGYPYPGLLEAVTAVEQGDATPGLRLVAEHEERAAPYPRAFMPLWLRLLAQTAAATGDPRLIARAEDELTPYTGQWVVSLYGCDIGGPVDLWLGVLAAARDDRDAAVAALTEAAASSDRLGARPWAVRARLHLARSLLARADTAGAGTGNPGAESTGAGVTGAADAGQSRRLLTEVAREATELGLDHLASEAAALLKPPTADIPTAPTAPMALEPTAARAPFTGRLPAEPRPPELEPDSGAGAEAGTGHGSPSPPAAEFRRNGPVWQLRWDGVTVHVPDAKGLRDLHSLLGQPGADIPAVHLLAPEGGSLVVAAGQLGGDPVLDEEAKRRYKEHLARLDAEIDRAAARDDARLIEKYDRERQALLDELRTAAGLGGRTRRLGDQTERARKTVTARIRDALRKLDTLHPSLAAHLKASVTTGTTCAYRPDQTPHWQL</sequence>
<dbReference type="SUPFAM" id="SSF52540">
    <property type="entry name" value="P-loop containing nucleoside triphosphate hydrolases"/>
    <property type="match status" value="1"/>
</dbReference>
<dbReference type="SMART" id="SM00382">
    <property type="entry name" value="AAA"/>
    <property type="match status" value="1"/>
</dbReference>
<proteinExistence type="predicted"/>
<protein>
    <submittedName>
        <fullName evidence="5">AAA family ATPase</fullName>
    </submittedName>
</protein>
<evidence type="ECO:0000256" key="3">
    <source>
        <dbReference type="SAM" id="MobiDB-lite"/>
    </source>
</evidence>
<organism evidence="5 6">
    <name type="scientific">Streptomyces durocortorensis</name>
    <dbReference type="NCBI Taxonomy" id="2811104"/>
    <lineage>
        <taxon>Bacteria</taxon>
        <taxon>Bacillati</taxon>
        <taxon>Actinomycetota</taxon>
        <taxon>Actinomycetes</taxon>
        <taxon>Kitasatosporales</taxon>
        <taxon>Streptomycetaceae</taxon>
        <taxon>Streptomyces</taxon>
    </lineage>
</organism>